<comment type="caution">
    <text evidence="2">The sequence shown here is derived from an EMBL/GenBank/DDBJ whole genome shotgun (WGS) entry which is preliminary data.</text>
</comment>
<proteinExistence type="predicted"/>
<evidence type="ECO:0008006" key="4">
    <source>
        <dbReference type="Google" id="ProtNLM"/>
    </source>
</evidence>
<dbReference type="InterPro" id="IPR036390">
    <property type="entry name" value="WH_DNA-bd_sf"/>
</dbReference>
<protein>
    <recommendedName>
        <fullName evidence="4">MarR family transcriptional regulator</fullName>
    </recommendedName>
</protein>
<keyword evidence="1" id="KW-1133">Transmembrane helix</keyword>
<accession>A0ABT5VI66</accession>
<evidence type="ECO:0000313" key="2">
    <source>
        <dbReference type="EMBL" id="MDE5415144.1"/>
    </source>
</evidence>
<feature type="transmembrane region" description="Helical" evidence="1">
    <location>
        <begin position="6"/>
        <end position="25"/>
    </location>
</feature>
<evidence type="ECO:0000313" key="3">
    <source>
        <dbReference type="Proteomes" id="UP001148125"/>
    </source>
</evidence>
<organism evidence="2 3">
    <name type="scientific">Alkalihalobacterium chitinilyticum</name>
    <dbReference type="NCBI Taxonomy" id="2980103"/>
    <lineage>
        <taxon>Bacteria</taxon>
        <taxon>Bacillati</taxon>
        <taxon>Bacillota</taxon>
        <taxon>Bacilli</taxon>
        <taxon>Bacillales</taxon>
        <taxon>Bacillaceae</taxon>
        <taxon>Alkalihalobacterium</taxon>
    </lineage>
</organism>
<gene>
    <name evidence="2" type="ORF">N7Z68_17425</name>
</gene>
<keyword evidence="1" id="KW-0812">Transmembrane</keyword>
<dbReference type="Proteomes" id="UP001148125">
    <property type="component" value="Unassembled WGS sequence"/>
</dbReference>
<dbReference type="SUPFAM" id="SSF46785">
    <property type="entry name" value="Winged helix' DNA-binding domain"/>
    <property type="match status" value="1"/>
</dbReference>
<dbReference type="RefSeq" id="WP_275119748.1">
    <property type="nucleotide sequence ID" value="NZ_JAOTPO010000013.1"/>
</dbReference>
<reference evidence="2" key="1">
    <citation type="submission" date="2024-05" db="EMBL/GenBank/DDBJ databases">
        <title>Alkalihalobacillus sp. strain MEB203 novel alkaliphilic bacterium from Lonar Lake, India.</title>
        <authorList>
            <person name="Joshi A."/>
            <person name="Thite S."/>
            <person name="Mengade P."/>
        </authorList>
    </citation>
    <scope>NUCLEOTIDE SEQUENCE</scope>
    <source>
        <strain evidence="2">MEB 203</strain>
    </source>
</reference>
<keyword evidence="3" id="KW-1185">Reference proteome</keyword>
<evidence type="ECO:0000256" key="1">
    <source>
        <dbReference type="SAM" id="Phobius"/>
    </source>
</evidence>
<sequence length="112" mass="13000">MSVILYDLFLVMFGLILGIIVKDPLFKIFTGKYKEEARQKKRVKLLVYIRKHGANVGPTTEELAQKVFSNKVDTETVKQLLKDIEDTGLIKRVGHKGQDELKTRWVFTDKKY</sequence>
<dbReference type="EMBL" id="JAOTPO010000013">
    <property type="protein sequence ID" value="MDE5415144.1"/>
    <property type="molecule type" value="Genomic_DNA"/>
</dbReference>
<keyword evidence="1" id="KW-0472">Membrane</keyword>
<name>A0ABT5VI66_9BACI</name>